<dbReference type="GO" id="GO:0050661">
    <property type="term" value="F:NADP binding"/>
    <property type="evidence" value="ECO:0007669"/>
    <property type="project" value="InterPro"/>
</dbReference>
<dbReference type="InterPro" id="IPR020946">
    <property type="entry name" value="Flavin_mOase-like"/>
</dbReference>
<dbReference type="Proteomes" id="UP000288859">
    <property type="component" value="Unassembled WGS sequence"/>
</dbReference>
<comment type="similarity">
    <text evidence="2">Belongs to the FAD-binding monooxygenase family.</text>
</comment>
<dbReference type="VEuPathDB" id="FungiDB:PV10_06556"/>
<dbReference type="EMBL" id="NAJM01000023">
    <property type="protein sequence ID" value="RVX70446.1"/>
    <property type="molecule type" value="Genomic_DNA"/>
</dbReference>
<dbReference type="Gene3D" id="3.40.50.1820">
    <property type="entry name" value="alpha/beta hydrolase"/>
    <property type="match status" value="1"/>
</dbReference>
<feature type="domain" description="Alpha/beta hydrolase fold-3" evidence="9">
    <location>
        <begin position="638"/>
        <end position="853"/>
    </location>
</feature>
<name>A0A438N416_EXOME</name>
<keyword evidence="4" id="KW-0274">FAD</keyword>
<evidence type="ECO:0000256" key="3">
    <source>
        <dbReference type="ARBA" id="ARBA00022630"/>
    </source>
</evidence>
<comment type="caution">
    <text evidence="10">The sequence shown here is derived from an EMBL/GenBank/DDBJ whole genome shotgun (WGS) entry which is preliminary data.</text>
</comment>
<evidence type="ECO:0000256" key="4">
    <source>
        <dbReference type="ARBA" id="ARBA00022827"/>
    </source>
</evidence>
<dbReference type="InterPro" id="IPR013094">
    <property type="entry name" value="AB_hydrolase_3"/>
</dbReference>
<dbReference type="Pfam" id="PF00743">
    <property type="entry name" value="FMO-like"/>
    <property type="match status" value="1"/>
</dbReference>
<evidence type="ECO:0000256" key="2">
    <source>
        <dbReference type="ARBA" id="ARBA00010139"/>
    </source>
</evidence>
<dbReference type="PANTHER" id="PTHR43098">
    <property type="entry name" value="L-ORNITHINE N(5)-MONOOXYGENASE-RELATED"/>
    <property type="match status" value="1"/>
</dbReference>
<dbReference type="GO" id="GO:0050660">
    <property type="term" value="F:flavin adenine dinucleotide binding"/>
    <property type="evidence" value="ECO:0007669"/>
    <property type="project" value="InterPro"/>
</dbReference>
<evidence type="ECO:0000256" key="8">
    <source>
        <dbReference type="SAM" id="MobiDB-lite"/>
    </source>
</evidence>
<evidence type="ECO:0000256" key="6">
    <source>
        <dbReference type="ARBA" id="ARBA00023002"/>
    </source>
</evidence>
<dbReference type="PANTHER" id="PTHR43098:SF4">
    <property type="entry name" value="BLR3857 PROTEIN"/>
    <property type="match status" value="1"/>
</dbReference>
<evidence type="ECO:0000259" key="9">
    <source>
        <dbReference type="Pfam" id="PF07859"/>
    </source>
</evidence>
<dbReference type="SUPFAM" id="SSF51905">
    <property type="entry name" value="FAD/NAD(P)-binding domain"/>
    <property type="match status" value="1"/>
</dbReference>
<dbReference type="AlphaFoldDB" id="A0A438N416"/>
<keyword evidence="7" id="KW-0503">Monooxygenase</keyword>
<sequence length="878" mass="98807">MAIDILTQSSPSLTKTSQQSNSLNHESEAPPTDRSILDAVALKAKYDAEREKRLAANTAGFAQYNLIDREDPFFGKYLDDPYIEQKIVRDPVDQETEVLIIGGGYSAQIAAVRLMEKDITDIKLIEKGGDFGGTWYWNRYPGAQCDIESYCYMPLLCETGYMPSEKYARSAELFGHAQNIGRKFQLYEKTLFQTEVTSLEWNEPTSTWLAYTDRGDVIRARFVISASGPMHKPKLPGVPGIKSFKGHSFHSSRWDYEYTGGDSSGNLQKLSNKRVGIIGTGATAVQIVPKLGAWAKELYVFQRTPSSIDVRNNRPTDPAWAQNLGENWQQKRMVNFNNVISGVHQDEDLVNDGWTNTFSRLAPAPVSEETQEEAAMLAEQRRQLADFEKMEEIRARVDEIVKDKDTASKLKPFYNQFCKRPCFHDEYLPTFNRPNVTLVDTDGLGVQQITEKGVVANGKEYELDCLIYATGFELVTDFTQRSGYDLVGVDGLTLSKKWEDGPSTLHGYITNGFPNHFFVQVIQSGQTPNLPHGAGESIAHFAYLISEAKKRGIKSFQPTQKAEDAWVDAVVETNKEWDDFPNNLPAGTRIDPMNRDRLPIQPQEGLEIEESDVTARDEYPIRVRTYRKTGASGLPLFIYIHGGGFVTGGLETDDRYCRKIAAEVDVMVLSIEYRLAPEHKFPTGFEDCFDVVEWVGRPESQEQLQVDLTKGYVLGGTSAGGNFTAGLAHLARDQGITPRLTGLVFLASSFCHPEVRPAHYRDRILSIDEVYDAPGLSRKSIEYFAEKYGAPFSDRRYSPLLFESHADLAKKALFSVCGWDPRRDEAILLEKLLQAEGVETRIKVHPGLPHGFWTTCPLLPVSLSWEEELVKNIRWILE</sequence>
<dbReference type="VEuPathDB" id="FungiDB:PV10_02205"/>
<dbReference type="InterPro" id="IPR029058">
    <property type="entry name" value="AB_hydrolase_fold"/>
</dbReference>
<keyword evidence="3" id="KW-0285">Flavoprotein</keyword>
<organism evidence="10 11">
    <name type="scientific">Exophiala mesophila</name>
    <name type="common">Black yeast-like fungus</name>
    <dbReference type="NCBI Taxonomy" id="212818"/>
    <lineage>
        <taxon>Eukaryota</taxon>
        <taxon>Fungi</taxon>
        <taxon>Dikarya</taxon>
        <taxon>Ascomycota</taxon>
        <taxon>Pezizomycotina</taxon>
        <taxon>Eurotiomycetes</taxon>
        <taxon>Chaetothyriomycetidae</taxon>
        <taxon>Chaetothyriales</taxon>
        <taxon>Herpotrichiellaceae</taxon>
        <taxon>Exophiala</taxon>
    </lineage>
</organism>
<evidence type="ECO:0000256" key="7">
    <source>
        <dbReference type="ARBA" id="ARBA00023033"/>
    </source>
</evidence>
<dbReference type="OrthoDB" id="66881at2759"/>
<dbReference type="SUPFAM" id="SSF53474">
    <property type="entry name" value="alpha/beta-Hydrolases"/>
    <property type="match status" value="1"/>
</dbReference>
<keyword evidence="6" id="KW-0560">Oxidoreductase</keyword>
<evidence type="ECO:0000256" key="1">
    <source>
        <dbReference type="ARBA" id="ARBA00001974"/>
    </source>
</evidence>
<evidence type="ECO:0000256" key="5">
    <source>
        <dbReference type="ARBA" id="ARBA00022857"/>
    </source>
</evidence>
<gene>
    <name evidence="10" type="ORF">B0A52_05945</name>
</gene>
<proteinExistence type="inferred from homology"/>
<dbReference type="Pfam" id="PF07859">
    <property type="entry name" value="Abhydrolase_3"/>
    <property type="match status" value="1"/>
</dbReference>
<dbReference type="GO" id="GO:0004499">
    <property type="term" value="F:N,N-dimethylaniline monooxygenase activity"/>
    <property type="evidence" value="ECO:0007669"/>
    <property type="project" value="InterPro"/>
</dbReference>
<reference evidence="10 11" key="1">
    <citation type="submission" date="2017-03" db="EMBL/GenBank/DDBJ databases">
        <title>Genomes of endolithic fungi from Antarctica.</title>
        <authorList>
            <person name="Coleine C."/>
            <person name="Masonjones S."/>
            <person name="Stajich J.E."/>
        </authorList>
    </citation>
    <scope>NUCLEOTIDE SEQUENCE [LARGE SCALE GENOMIC DNA]</scope>
    <source>
        <strain evidence="10 11">CCFEE 6314</strain>
    </source>
</reference>
<keyword evidence="5" id="KW-0521">NADP</keyword>
<feature type="region of interest" description="Disordered" evidence="8">
    <location>
        <begin position="1"/>
        <end position="31"/>
    </location>
</feature>
<dbReference type="InterPro" id="IPR036188">
    <property type="entry name" value="FAD/NAD-bd_sf"/>
</dbReference>
<feature type="compositionally biased region" description="Polar residues" evidence="8">
    <location>
        <begin position="1"/>
        <end position="24"/>
    </location>
</feature>
<evidence type="ECO:0000313" key="11">
    <source>
        <dbReference type="Proteomes" id="UP000288859"/>
    </source>
</evidence>
<dbReference type="FunFam" id="3.50.50.60:FF:000341">
    <property type="entry name" value="Baeyer-Villiger monooxygenase"/>
    <property type="match status" value="1"/>
</dbReference>
<evidence type="ECO:0000313" key="10">
    <source>
        <dbReference type="EMBL" id="RVX70446.1"/>
    </source>
</evidence>
<protein>
    <recommendedName>
        <fullName evidence="9">Alpha/beta hydrolase fold-3 domain-containing protein</fullName>
    </recommendedName>
</protein>
<dbReference type="InterPro" id="IPR050775">
    <property type="entry name" value="FAD-binding_Monooxygenases"/>
</dbReference>
<accession>A0A438N416</accession>
<dbReference type="Gene3D" id="3.50.50.60">
    <property type="entry name" value="FAD/NAD(P)-binding domain"/>
    <property type="match status" value="2"/>
</dbReference>
<dbReference type="GO" id="GO:0016787">
    <property type="term" value="F:hydrolase activity"/>
    <property type="evidence" value="ECO:0007669"/>
    <property type="project" value="InterPro"/>
</dbReference>
<comment type="cofactor">
    <cofactor evidence="1">
        <name>FAD</name>
        <dbReference type="ChEBI" id="CHEBI:57692"/>
    </cofactor>
</comment>